<dbReference type="InParanoid" id="D7TXW7"/>
<evidence type="ECO:0000313" key="2">
    <source>
        <dbReference type="Proteomes" id="UP000009183"/>
    </source>
</evidence>
<dbReference type="PaxDb" id="29760-VIT_10s0071g01110.t01"/>
<sequence length="95" mass="11255">MILPSLVCHVSCYYLACRHTSCNCRVATSVGLHKKLQISVFGWFIKNWTYSHLINCFFNQHWKEFDETRRNLLANDLGITPPMGWNSWNHFKLQH</sequence>
<accession>D7TXW7</accession>
<dbReference type="Proteomes" id="UP000009183">
    <property type="component" value="Chromosome 10"/>
</dbReference>
<keyword evidence="2" id="KW-1185">Reference proteome</keyword>
<dbReference type="OrthoDB" id="5795902at2759"/>
<reference evidence="2" key="1">
    <citation type="journal article" date="2007" name="Nature">
        <title>The grapevine genome sequence suggests ancestral hexaploidization in major angiosperm phyla.</title>
        <authorList>
            <consortium name="The French-Italian Public Consortium for Grapevine Genome Characterization."/>
            <person name="Jaillon O."/>
            <person name="Aury J.-M."/>
            <person name="Noel B."/>
            <person name="Policriti A."/>
            <person name="Clepet C."/>
            <person name="Casagrande A."/>
            <person name="Choisne N."/>
            <person name="Aubourg S."/>
            <person name="Vitulo N."/>
            <person name="Jubin C."/>
            <person name="Vezzi A."/>
            <person name="Legeai F."/>
            <person name="Hugueney P."/>
            <person name="Dasilva C."/>
            <person name="Horner D."/>
            <person name="Mica E."/>
            <person name="Jublot D."/>
            <person name="Poulain J."/>
            <person name="Bruyere C."/>
            <person name="Billault A."/>
            <person name="Segurens B."/>
            <person name="Gouyvenoux M."/>
            <person name="Ugarte E."/>
            <person name="Cattonaro F."/>
            <person name="Anthouard V."/>
            <person name="Vico V."/>
            <person name="Del Fabbro C."/>
            <person name="Alaux M."/>
            <person name="Di Gaspero G."/>
            <person name="Dumas V."/>
            <person name="Felice N."/>
            <person name="Paillard S."/>
            <person name="Juman I."/>
            <person name="Moroldo M."/>
            <person name="Scalabrin S."/>
            <person name="Canaguier A."/>
            <person name="Le Clainche I."/>
            <person name="Malacrida G."/>
            <person name="Durand E."/>
            <person name="Pesole G."/>
            <person name="Laucou V."/>
            <person name="Chatelet P."/>
            <person name="Merdinoglu D."/>
            <person name="Delledonne M."/>
            <person name="Pezzotti M."/>
            <person name="Lecharny A."/>
            <person name="Scarpelli C."/>
            <person name="Artiguenave F."/>
            <person name="Pe M.E."/>
            <person name="Valle G."/>
            <person name="Morgante M."/>
            <person name="Caboche M."/>
            <person name="Adam-Blondon A.-F."/>
            <person name="Weissenbach J."/>
            <person name="Quetier F."/>
            <person name="Wincker P."/>
        </authorList>
    </citation>
    <scope>NUCLEOTIDE SEQUENCE [LARGE SCALE GENOMIC DNA]</scope>
    <source>
        <strain evidence="2">cv. Pinot noir / PN40024</strain>
    </source>
</reference>
<name>D7TXW7_VITVI</name>
<dbReference type="HOGENOM" id="CLU_2377033_0_0_1"/>
<dbReference type="AlphaFoldDB" id="D7TXW7"/>
<proteinExistence type="predicted"/>
<dbReference type="EMBL" id="FN596260">
    <property type="protein sequence ID" value="CBI35342.3"/>
    <property type="molecule type" value="Genomic_DNA"/>
</dbReference>
<evidence type="ECO:0000313" key="1">
    <source>
        <dbReference type="EMBL" id="CBI35342.3"/>
    </source>
</evidence>
<gene>
    <name evidence="1" type="ordered locus">VIT_10s0071g01110</name>
</gene>
<organism evidence="1 2">
    <name type="scientific">Vitis vinifera</name>
    <name type="common">Grape</name>
    <dbReference type="NCBI Taxonomy" id="29760"/>
    <lineage>
        <taxon>Eukaryota</taxon>
        <taxon>Viridiplantae</taxon>
        <taxon>Streptophyta</taxon>
        <taxon>Embryophyta</taxon>
        <taxon>Tracheophyta</taxon>
        <taxon>Spermatophyta</taxon>
        <taxon>Magnoliopsida</taxon>
        <taxon>eudicotyledons</taxon>
        <taxon>Gunneridae</taxon>
        <taxon>Pentapetalae</taxon>
        <taxon>rosids</taxon>
        <taxon>Vitales</taxon>
        <taxon>Vitaceae</taxon>
        <taxon>Viteae</taxon>
        <taxon>Vitis</taxon>
    </lineage>
</organism>
<protein>
    <submittedName>
        <fullName evidence="1">Uncharacterized protein</fullName>
    </submittedName>
</protein>